<comment type="cofactor">
    <cofactor evidence="11">
        <name>Mg(2+)</name>
        <dbReference type="ChEBI" id="CHEBI:18420"/>
    </cofactor>
</comment>
<evidence type="ECO:0000256" key="5">
    <source>
        <dbReference type="ARBA" id="ARBA00022723"/>
    </source>
</evidence>
<feature type="binding site" evidence="11">
    <location>
        <begin position="259"/>
        <end position="261"/>
    </location>
    <ligand>
        <name>FMN</name>
        <dbReference type="ChEBI" id="CHEBI:58210"/>
    </ligand>
</feature>
<comment type="caution">
    <text evidence="11">Lacks conserved residue(s) required for the propagation of feature annotation.</text>
</comment>
<feature type="binding site" evidence="11">
    <location>
        <begin position="92"/>
        <end position="94"/>
    </location>
    <ligand>
        <name>substrate</name>
    </ligand>
</feature>
<feature type="binding site" evidence="11">
    <location>
        <begin position="62"/>
        <end position="64"/>
    </location>
    <ligand>
        <name>FMN</name>
        <dbReference type="ChEBI" id="CHEBI:58210"/>
    </ligand>
</feature>
<feature type="binding site" evidence="11">
    <location>
        <position position="213"/>
    </location>
    <ligand>
        <name>FMN</name>
        <dbReference type="ChEBI" id="CHEBI:58210"/>
    </ligand>
</feature>
<evidence type="ECO:0000256" key="6">
    <source>
        <dbReference type="ARBA" id="ARBA00022842"/>
    </source>
</evidence>
<comment type="catalytic activity">
    <reaction evidence="11">
        <text>isopentenyl diphosphate = dimethylallyl diphosphate</text>
        <dbReference type="Rhea" id="RHEA:23284"/>
        <dbReference type="ChEBI" id="CHEBI:57623"/>
        <dbReference type="ChEBI" id="CHEBI:128769"/>
        <dbReference type="EC" id="5.3.3.2"/>
    </reaction>
</comment>
<evidence type="ECO:0000256" key="3">
    <source>
        <dbReference type="ARBA" id="ARBA00022630"/>
    </source>
</evidence>
<dbReference type="PANTHER" id="PTHR43665">
    <property type="entry name" value="ISOPENTENYL-DIPHOSPHATE DELTA-ISOMERASE"/>
    <property type="match status" value="1"/>
</dbReference>
<comment type="function">
    <text evidence="11">Involved in the biosynthesis of isoprenoids. Catalyzes the 1,3-allylic rearrangement of the homoallylic substrate isopentenyl (IPP) to its allylic isomer, dimethylallyl diphosphate (DMAPP).</text>
</comment>
<comment type="similarity">
    <text evidence="11">Belongs to the IPP isomerase type 2 family.</text>
</comment>
<evidence type="ECO:0000313" key="14">
    <source>
        <dbReference type="Proteomes" id="UP000295280"/>
    </source>
</evidence>
<dbReference type="GO" id="GO:0000287">
    <property type="term" value="F:magnesium ion binding"/>
    <property type="evidence" value="ECO:0007669"/>
    <property type="project" value="UniProtKB-UniRule"/>
</dbReference>
<comment type="cofactor">
    <cofactor evidence="1 11">
        <name>FMN</name>
        <dbReference type="ChEBI" id="CHEBI:58210"/>
    </cofactor>
</comment>
<name>A0A9Q8FPN4_9STAP</name>
<gene>
    <name evidence="11" type="primary">fni</name>
    <name evidence="13" type="ORF">ERX40_06940</name>
</gene>
<evidence type="ECO:0000256" key="11">
    <source>
        <dbReference type="HAMAP-Rule" id="MF_00354"/>
    </source>
</evidence>
<feature type="domain" description="FMN-dependent dehydrogenase" evidence="12">
    <location>
        <begin position="163"/>
        <end position="322"/>
    </location>
</feature>
<feature type="binding site" evidence="11">
    <location>
        <begin position="7"/>
        <end position="8"/>
    </location>
    <ligand>
        <name>substrate</name>
    </ligand>
</feature>
<keyword evidence="8 11" id="KW-0414">Isoprene biosynthesis</keyword>
<dbReference type="InterPro" id="IPR011179">
    <property type="entry name" value="IPdP_isomerase"/>
</dbReference>
<dbReference type="PIRSF" id="PIRSF003314">
    <property type="entry name" value="IPP_isomerase"/>
    <property type="match status" value="1"/>
</dbReference>
<comment type="subunit">
    <text evidence="10 11">Homooctamer. Dimer of tetramers.</text>
</comment>
<evidence type="ECO:0000256" key="4">
    <source>
        <dbReference type="ARBA" id="ARBA00022643"/>
    </source>
</evidence>
<feature type="binding site" evidence="11">
    <location>
        <position position="92"/>
    </location>
    <ligand>
        <name>FMN</name>
        <dbReference type="ChEBI" id="CHEBI:58210"/>
    </ligand>
</feature>
<feature type="binding site" evidence="11">
    <location>
        <position position="121"/>
    </location>
    <ligand>
        <name>FMN</name>
        <dbReference type="ChEBI" id="CHEBI:58210"/>
    </ligand>
</feature>
<evidence type="ECO:0000256" key="10">
    <source>
        <dbReference type="ARBA" id="ARBA00025810"/>
    </source>
</evidence>
<dbReference type="EC" id="5.3.3.2" evidence="11"/>
<organism evidence="13 14">
    <name type="scientific">Macrococcus carouselicus</name>
    <dbReference type="NCBI Taxonomy" id="69969"/>
    <lineage>
        <taxon>Bacteria</taxon>
        <taxon>Bacillati</taxon>
        <taxon>Bacillota</taxon>
        <taxon>Bacilli</taxon>
        <taxon>Bacillales</taxon>
        <taxon>Staphylococcaceae</taxon>
        <taxon>Macrococcus</taxon>
    </lineage>
</organism>
<dbReference type="GO" id="GO:0004452">
    <property type="term" value="F:isopentenyl-diphosphate delta-isomerase activity"/>
    <property type="evidence" value="ECO:0007669"/>
    <property type="project" value="UniProtKB-UniRule"/>
</dbReference>
<evidence type="ECO:0000256" key="9">
    <source>
        <dbReference type="ARBA" id="ARBA00023235"/>
    </source>
</evidence>
<reference evidence="13 14" key="1">
    <citation type="submission" date="2019-01" db="EMBL/GenBank/DDBJ databases">
        <title>Draft genome sequences of the type strains of six Macrococcus species.</title>
        <authorList>
            <person name="Mazhar S."/>
            <person name="Altermann E."/>
            <person name="Hill C."/>
            <person name="Mcauliffe O."/>
        </authorList>
    </citation>
    <scope>NUCLEOTIDE SEQUENCE [LARGE SCALE GENOMIC DNA]</scope>
    <source>
        <strain evidence="13 14">ATCC 51828</strain>
    </source>
</reference>
<evidence type="ECO:0000313" key="13">
    <source>
        <dbReference type="EMBL" id="TDM02283.1"/>
    </source>
</evidence>
<keyword evidence="4 11" id="KW-0288">FMN</keyword>
<feature type="binding site" evidence="11">
    <location>
        <begin position="280"/>
        <end position="281"/>
    </location>
    <ligand>
        <name>FMN</name>
        <dbReference type="ChEBI" id="CHEBI:58210"/>
    </ligand>
</feature>
<evidence type="ECO:0000259" key="12">
    <source>
        <dbReference type="Pfam" id="PF01070"/>
    </source>
</evidence>
<dbReference type="SUPFAM" id="SSF51395">
    <property type="entry name" value="FMN-linked oxidoreductases"/>
    <property type="match status" value="1"/>
</dbReference>
<feature type="binding site" evidence="11">
    <location>
        <position position="151"/>
    </location>
    <ligand>
        <name>substrate</name>
    </ligand>
</feature>
<keyword evidence="14" id="KW-1185">Reference proteome</keyword>
<keyword evidence="6 11" id="KW-0460">Magnesium</keyword>
<dbReference type="Proteomes" id="UP000295280">
    <property type="component" value="Unassembled WGS sequence"/>
</dbReference>
<keyword evidence="3 11" id="KW-0285">Flavoprotein</keyword>
<feature type="binding site" evidence="11">
    <location>
        <position position="208"/>
    </location>
    <ligand>
        <name>FMN</name>
        <dbReference type="ChEBI" id="CHEBI:58210"/>
    </ligand>
</feature>
<keyword evidence="2 11" id="KW-0963">Cytoplasm</keyword>
<feature type="binding site" evidence="11">
    <location>
        <position position="152"/>
    </location>
    <ligand>
        <name>Mg(2+)</name>
        <dbReference type="ChEBI" id="CHEBI:18420"/>
    </ligand>
</feature>
<feature type="binding site" evidence="11">
    <location>
        <position position="183"/>
    </location>
    <ligand>
        <name>FMN</name>
        <dbReference type="ChEBI" id="CHEBI:58210"/>
    </ligand>
</feature>
<dbReference type="InterPro" id="IPR013785">
    <property type="entry name" value="Aldolase_TIM"/>
</dbReference>
<dbReference type="NCBIfam" id="TIGR02151">
    <property type="entry name" value="IPP_isom_2"/>
    <property type="match status" value="1"/>
</dbReference>
<dbReference type="PANTHER" id="PTHR43665:SF1">
    <property type="entry name" value="ISOPENTENYL-DIPHOSPHATE DELTA-ISOMERASE"/>
    <property type="match status" value="1"/>
</dbReference>
<sequence length="346" mass="38317">MTQREQRKDDHIRLALNHPESPSSFDQIHLVHRSIPSIKQTDISLHTHISSLSFEHPIYINAMTGGSKWAGEINHKLAIVSRETNIPMAVGSMHAALKNPALIPTYQVIREVNPNGIVFANIGADVPLDFAQRAIDMIQADALQIHLNAPQEVVMPEGGRDFADWLSNIEAVVRTSEVPVIIKEVGFGMSSETLAQLKAIGVKAADISGRGGTNFVYIENERRPGKDQSYLNDWGQTTPVSLMESMPFQHEMDILSSGGIRTPLDAIKSFVLGAKAAGLSRTVLNELELKGVEPTIKMIERFKAHLTDIALILGAKDMTALREVPYVLSPELESWQRQRKQRGRNL</sequence>
<evidence type="ECO:0000256" key="1">
    <source>
        <dbReference type="ARBA" id="ARBA00001917"/>
    </source>
</evidence>
<comment type="caution">
    <text evidence="13">The sequence shown here is derived from an EMBL/GenBank/DDBJ whole genome shotgun (WGS) entry which is preliminary data.</text>
</comment>
<dbReference type="GO" id="GO:0070402">
    <property type="term" value="F:NADPH binding"/>
    <property type="evidence" value="ECO:0007669"/>
    <property type="project" value="UniProtKB-UniRule"/>
</dbReference>
<proteinExistence type="inferred from homology"/>
<dbReference type="OrthoDB" id="9795032at2"/>
<keyword evidence="5 11" id="KW-0479">Metal-binding</keyword>
<evidence type="ECO:0000256" key="8">
    <source>
        <dbReference type="ARBA" id="ARBA00023229"/>
    </source>
</evidence>
<dbReference type="InterPro" id="IPR000262">
    <property type="entry name" value="FMN-dep_DH"/>
</dbReference>
<dbReference type="EMBL" id="SCWD01000002">
    <property type="protein sequence ID" value="TDM02283.1"/>
    <property type="molecule type" value="Genomic_DNA"/>
</dbReference>
<dbReference type="GO" id="GO:0008299">
    <property type="term" value="P:isoprenoid biosynthetic process"/>
    <property type="evidence" value="ECO:0007669"/>
    <property type="project" value="UniProtKB-UniRule"/>
</dbReference>
<evidence type="ECO:0000256" key="7">
    <source>
        <dbReference type="ARBA" id="ARBA00022857"/>
    </source>
</evidence>
<dbReference type="Gene3D" id="3.20.20.70">
    <property type="entry name" value="Aldolase class I"/>
    <property type="match status" value="1"/>
</dbReference>
<keyword evidence="9 11" id="KW-0413">Isomerase</keyword>
<comment type="subcellular location">
    <subcellularLocation>
        <location evidence="11">Cytoplasm</location>
    </subcellularLocation>
</comment>
<dbReference type="CDD" id="cd02811">
    <property type="entry name" value="IDI-2_FMN"/>
    <property type="match status" value="1"/>
</dbReference>
<comment type="cofactor">
    <cofactor evidence="11">
        <name>NADPH</name>
        <dbReference type="ChEBI" id="CHEBI:57783"/>
    </cofactor>
</comment>
<dbReference type="GO" id="GO:0005737">
    <property type="term" value="C:cytoplasm"/>
    <property type="evidence" value="ECO:0007669"/>
    <property type="project" value="UniProtKB-SubCell"/>
</dbReference>
<dbReference type="Pfam" id="PF01070">
    <property type="entry name" value="FMN_dh"/>
    <property type="match status" value="1"/>
</dbReference>
<keyword evidence="7 11" id="KW-0521">NADP</keyword>
<dbReference type="RefSeq" id="WP_133417769.1">
    <property type="nucleotide sequence ID" value="NZ_SCWD01000002.1"/>
</dbReference>
<accession>A0A9Q8FPN4</accession>
<dbReference type="GO" id="GO:0010181">
    <property type="term" value="F:FMN binding"/>
    <property type="evidence" value="ECO:0007669"/>
    <property type="project" value="UniProtKB-UniRule"/>
</dbReference>
<dbReference type="HAMAP" id="MF_00354">
    <property type="entry name" value="Idi_2"/>
    <property type="match status" value="1"/>
</dbReference>
<evidence type="ECO:0000256" key="2">
    <source>
        <dbReference type="ARBA" id="ARBA00022490"/>
    </source>
</evidence>
<dbReference type="GO" id="GO:0016491">
    <property type="term" value="F:oxidoreductase activity"/>
    <property type="evidence" value="ECO:0007669"/>
    <property type="project" value="InterPro"/>
</dbReference>
<protein>
    <recommendedName>
        <fullName evidence="11">Isopentenyl-diphosphate delta-isomerase</fullName>
        <shortName evidence="11">IPP isomerase</shortName>
        <ecNumber evidence="11">5.3.3.2</ecNumber>
    </recommendedName>
    <alternativeName>
        <fullName evidence="11">Isopentenyl diphosphate:dimethylallyl diphosphate isomerase</fullName>
    </alternativeName>
    <alternativeName>
        <fullName evidence="11">Isopentenyl pyrophosphate isomerase</fullName>
    </alternativeName>
    <alternativeName>
        <fullName evidence="11">Type 2 isopentenyl diphosphate isomerase</fullName>
        <shortName evidence="11">IDI-2</shortName>
    </alternativeName>
</protein>
<dbReference type="AlphaFoldDB" id="A0A9Q8FPN4"/>